<keyword evidence="4" id="KW-1185">Reference proteome</keyword>
<evidence type="ECO:0000313" key="4">
    <source>
        <dbReference type="Proteomes" id="UP000240830"/>
    </source>
</evidence>
<feature type="signal peptide" evidence="2">
    <location>
        <begin position="1"/>
        <end position="22"/>
    </location>
</feature>
<gene>
    <name evidence="3" type="ORF">PSACC_00628</name>
</gene>
<keyword evidence="1" id="KW-0472">Membrane</keyword>
<reference evidence="3 4" key="1">
    <citation type="submission" date="2016-10" db="EMBL/GenBank/DDBJ databases">
        <title>The genome of Paramicrosporidium saccamoebae is the missing link in understanding Cryptomycota and Microsporidia evolution.</title>
        <authorList>
            <person name="Quandt C.A."/>
            <person name="Beaudet D."/>
            <person name="Corsaro D."/>
            <person name="Michel R."/>
            <person name="Corradi N."/>
            <person name="James T."/>
        </authorList>
    </citation>
    <scope>NUCLEOTIDE SEQUENCE [LARGE SCALE GENOMIC DNA]</scope>
    <source>
        <strain evidence="3 4">KSL3</strain>
    </source>
</reference>
<accession>A0A2H9TPA5</accession>
<evidence type="ECO:0000313" key="3">
    <source>
        <dbReference type="EMBL" id="PJF19556.1"/>
    </source>
</evidence>
<protein>
    <submittedName>
        <fullName evidence="3">Uncharacterized protein</fullName>
    </submittedName>
</protein>
<comment type="caution">
    <text evidence="3">The sequence shown here is derived from an EMBL/GenBank/DDBJ whole genome shotgun (WGS) entry which is preliminary data.</text>
</comment>
<keyword evidence="1" id="KW-0812">Transmembrane</keyword>
<keyword evidence="1" id="KW-1133">Transmembrane helix</keyword>
<evidence type="ECO:0000256" key="1">
    <source>
        <dbReference type="SAM" id="Phobius"/>
    </source>
</evidence>
<sequence length="472" mass="53125">MRLPTLTLQALCVFTVSKHCSASYDFRSQYCCQLKHHVPLNLSDLNSELRTARTEGKNSLDIWNAAWSDQIDELNLLEVVKEALRGRYYLVLHFAQRPGLLGWKHLRDYHLFYALSYGESWFDEKLWEGTVLDWETHLEEVLRADNVECFKHVFRNYDLFPLPQEQLEKLGAAKIMAHLGITIDVKDLTARRLIASGHVNTLKCLHNTGVDIFIDPDAFSGITDPDILDFLLYVRPEIVDIPKVIHEAVARNRVDTLKVIYHHKREIALDQGHFTVAASGGCLKVLLWMHSAAPTLRPTKDCLPNIMVYGHAKVFDFCYSLDPTFLPEPYMEEIADFKTIWHLDMAAKIYAISPELVSLEKLCQHALALHHHELAAWAKKTIFECASNVEMNITATVFAIIAAFAAGLATAIVSIETLWERQGWLPGIKFVLGLVVLFSGLVAAANAAGWAFAVGGVLVLAALVILWLLQAS</sequence>
<feature type="chain" id="PRO_5014163705" evidence="2">
    <location>
        <begin position="23"/>
        <end position="472"/>
    </location>
</feature>
<dbReference type="AlphaFoldDB" id="A0A2H9TPA5"/>
<feature type="transmembrane region" description="Helical" evidence="1">
    <location>
        <begin position="427"/>
        <end position="444"/>
    </location>
</feature>
<feature type="non-terminal residue" evidence="3">
    <location>
        <position position="472"/>
    </location>
</feature>
<dbReference type="Proteomes" id="UP000240830">
    <property type="component" value="Unassembled WGS sequence"/>
</dbReference>
<feature type="transmembrane region" description="Helical" evidence="1">
    <location>
        <begin position="393"/>
        <end position="415"/>
    </location>
</feature>
<keyword evidence="2" id="KW-0732">Signal</keyword>
<organism evidence="3 4">
    <name type="scientific">Paramicrosporidium saccamoebae</name>
    <dbReference type="NCBI Taxonomy" id="1246581"/>
    <lineage>
        <taxon>Eukaryota</taxon>
        <taxon>Fungi</taxon>
        <taxon>Fungi incertae sedis</taxon>
        <taxon>Cryptomycota</taxon>
        <taxon>Cryptomycota incertae sedis</taxon>
        <taxon>Paramicrosporidium</taxon>
    </lineage>
</organism>
<dbReference type="EMBL" id="MTSL01000052">
    <property type="protein sequence ID" value="PJF19556.1"/>
    <property type="molecule type" value="Genomic_DNA"/>
</dbReference>
<name>A0A2H9TPA5_9FUNG</name>
<feature type="transmembrane region" description="Helical" evidence="1">
    <location>
        <begin position="450"/>
        <end position="469"/>
    </location>
</feature>
<evidence type="ECO:0000256" key="2">
    <source>
        <dbReference type="SAM" id="SignalP"/>
    </source>
</evidence>
<proteinExistence type="predicted"/>